<protein>
    <submittedName>
        <fullName evidence="2">Uncharacterized protein</fullName>
    </submittedName>
</protein>
<dbReference type="AlphaFoldDB" id="A0ABD0KG94"/>
<sequence>MGATSTTQAVMNSLSKRKTCLSLRSRDTLAEIRWPTVPDAHVPPRAIETSNWESPTGQRTLGPSTLLP</sequence>
<evidence type="ECO:0000256" key="1">
    <source>
        <dbReference type="SAM" id="MobiDB-lite"/>
    </source>
</evidence>
<proteinExistence type="predicted"/>
<name>A0ABD0KG94_9CAEN</name>
<accession>A0ABD0KG94</accession>
<evidence type="ECO:0000313" key="2">
    <source>
        <dbReference type="EMBL" id="KAK7486193.1"/>
    </source>
</evidence>
<feature type="region of interest" description="Disordered" evidence="1">
    <location>
        <begin position="39"/>
        <end position="68"/>
    </location>
</feature>
<comment type="caution">
    <text evidence="2">The sequence shown here is derived from an EMBL/GenBank/DDBJ whole genome shotgun (WGS) entry which is preliminary data.</text>
</comment>
<dbReference type="EMBL" id="JACVVK020000182">
    <property type="protein sequence ID" value="KAK7486193.1"/>
    <property type="molecule type" value="Genomic_DNA"/>
</dbReference>
<organism evidence="2 3">
    <name type="scientific">Batillaria attramentaria</name>
    <dbReference type="NCBI Taxonomy" id="370345"/>
    <lineage>
        <taxon>Eukaryota</taxon>
        <taxon>Metazoa</taxon>
        <taxon>Spiralia</taxon>
        <taxon>Lophotrochozoa</taxon>
        <taxon>Mollusca</taxon>
        <taxon>Gastropoda</taxon>
        <taxon>Caenogastropoda</taxon>
        <taxon>Sorbeoconcha</taxon>
        <taxon>Cerithioidea</taxon>
        <taxon>Batillariidae</taxon>
        <taxon>Batillaria</taxon>
    </lineage>
</organism>
<gene>
    <name evidence="2" type="ORF">BaRGS_00022516</name>
</gene>
<feature type="compositionally biased region" description="Polar residues" evidence="1">
    <location>
        <begin position="48"/>
        <end position="68"/>
    </location>
</feature>
<dbReference type="Proteomes" id="UP001519460">
    <property type="component" value="Unassembled WGS sequence"/>
</dbReference>
<reference evidence="2 3" key="1">
    <citation type="journal article" date="2023" name="Sci. Data">
        <title>Genome assembly of the Korean intertidal mud-creeper Batillaria attramentaria.</title>
        <authorList>
            <person name="Patra A.K."/>
            <person name="Ho P.T."/>
            <person name="Jun S."/>
            <person name="Lee S.J."/>
            <person name="Kim Y."/>
            <person name="Won Y.J."/>
        </authorList>
    </citation>
    <scope>NUCLEOTIDE SEQUENCE [LARGE SCALE GENOMIC DNA]</scope>
    <source>
        <strain evidence="2">Wonlab-2016</strain>
    </source>
</reference>
<keyword evidence="3" id="KW-1185">Reference proteome</keyword>
<evidence type="ECO:0000313" key="3">
    <source>
        <dbReference type="Proteomes" id="UP001519460"/>
    </source>
</evidence>